<dbReference type="InterPro" id="IPR058245">
    <property type="entry name" value="NreC/VraR/RcsB-like_REC"/>
</dbReference>
<dbReference type="SUPFAM" id="SSF52172">
    <property type="entry name" value="CheY-like"/>
    <property type="match status" value="1"/>
</dbReference>
<dbReference type="SUPFAM" id="SSF46894">
    <property type="entry name" value="C-terminal effector domain of the bipartite response regulators"/>
    <property type="match status" value="1"/>
</dbReference>
<evidence type="ECO:0000256" key="2">
    <source>
        <dbReference type="ARBA" id="ARBA00023015"/>
    </source>
</evidence>
<dbReference type="PANTHER" id="PTHR43214">
    <property type="entry name" value="TWO-COMPONENT RESPONSE REGULATOR"/>
    <property type="match status" value="1"/>
</dbReference>
<evidence type="ECO:0000313" key="8">
    <source>
        <dbReference type="EMBL" id="RPD96025.1"/>
    </source>
</evidence>
<evidence type="ECO:0000259" key="6">
    <source>
        <dbReference type="PROSITE" id="PS50043"/>
    </source>
</evidence>
<dbReference type="InterPro" id="IPR011006">
    <property type="entry name" value="CheY-like_superfamily"/>
</dbReference>
<evidence type="ECO:0000256" key="4">
    <source>
        <dbReference type="ARBA" id="ARBA00023163"/>
    </source>
</evidence>
<dbReference type="InterPro" id="IPR001789">
    <property type="entry name" value="Sig_transdc_resp-reg_receiver"/>
</dbReference>
<dbReference type="CDD" id="cd17535">
    <property type="entry name" value="REC_NarL-like"/>
    <property type="match status" value="1"/>
</dbReference>
<dbReference type="SMART" id="SM00448">
    <property type="entry name" value="REC"/>
    <property type="match status" value="1"/>
</dbReference>
<feature type="domain" description="HTH luxR-type" evidence="6">
    <location>
        <begin position="144"/>
        <end position="209"/>
    </location>
</feature>
<keyword evidence="3 8" id="KW-0238">DNA-binding</keyword>
<dbReference type="OrthoDB" id="9797341at2"/>
<dbReference type="InterPro" id="IPR039420">
    <property type="entry name" value="WalR-like"/>
</dbReference>
<dbReference type="SMART" id="SM00421">
    <property type="entry name" value="HTH_LUXR"/>
    <property type="match status" value="1"/>
</dbReference>
<dbReference type="CDD" id="cd06170">
    <property type="entry name" value="LuxR_C_like"/>
    <property type="match status" value="1"/>
</dbReference>
<evidence type="ECO:0000256" key="1">
    <source>
        <dbReference type="ARBA" id="ARBA00022553"/>
    </source>
</evidence>
<name>A0A3N4NKI8_9FLAO</name>
<protein>
    <submittedName>
        <fullName evidence="8">DNA-binding response regulator</fullName>
    </submittedName>
</protein>
<dbReference type="EMBL" id="RPFJ01000014">
    <property type="protein sequence ID" value="RPD96025.1"/>
    <property type="molecule type" value="Genomic_DNA"/>
</dbReference>
<accession>A0A3N4NKI8</accession>
<proteinExistence type="predicted"/>
<dbReference type="GO" id="GO:0003677">
    <property type="term" value="F:DNA binding"/>
    <property type="evidence" value="ECO:0007669"/>
    <property type="project" value="UniProtKB-KW"/>
</dbReference>
<keyword evidence="2" id="KW-0805">Transcription regulation</keyword>
<dbReference type="PROSITE" id="PS50110">
    <property type="entry name" value="RESPONSE_REGULATORY"/>
    <property type="match status" value="1"/>
</dbReference>
<dbReference type="GO" id="GO:0000160">
    <property type="term" value="P:phosphorelay signal transduction system"/>
    <property type="evidence" value="ECO:0007669"/>
    <property type="project" value="InterPro"/>
</dbReference>
<keyword evidence="1 5" id="KW-0597">Phosphoprotein</keyword>
<evidence type="ECO:0000256" key="3">
    <source>
        <dbReference type="ARBA" id="ARBA00023125"/>
    </source>
</evidence>
<sequence>MSKHTIAIVDDHLLFAQSLKSLINTFDDFEVIHHALNGKIFIDDLKNKTELPKIVLMDLNMPIMDGLETTKYLNKHYPNIKILALSMDDDENSILKMIKNGAKGYLLKDIHPNILKEALYGLINEGYYHSKMVSDTLVHSLHPSAEKKINLLDRELEFLKLASTEMTYKEIADVMHLSPKTIDGYREQLFKKLEVKNRIGLVVYALKNNLV</sequence>
<gene>
    <name evidence="8" type="ORF">EGM88_11200</name>
</gene>
<dbReference type="Pfam" id="PF00196">
    <property type="entry name" value="GerE"/>
    <property type="match status" value="1"/>
</dbReference>
<dbReference type="Pfam" id="PF00072">
    <property type="entry name" value="Response_reg"/>
    <property type="match status" value="1"/>
</dbReference>
<keyword evidence="4" id="KW-0804">Transcription</keyword>
<dbReference type="PANTHER" id="PTHR43214:SF41">
    <property type="entry name" value="NITRATE_NITRITE RESPONSE REGULATOR PROTEIN NARP"/>
    <property type="match status" value="1"/>
</dbReference>
<dbReference type="RefSeq" id="WP_123898374.1">
    <property type="nucleotide sequence ID" value="NZ_RPFJ01000014.1"/>
</dbReference>
<dbReference type="InterPro" id="IPR000792">
    <property type="entry name" value="Tscrpt_reg_LuxR_C"/>
</dbReference>
<evidence type="ECO:0000313" key="9">
    <source>
        <dbReference type="Proteomes" id="UP000270856"/>
    </source>
</evidence>
<comment type="caution">
    <text evidence="8">The sequence shown here is derived from an EMBL/GenBank/DDBJ whole genome shotgun (WGS) entry which is preliminary data.</text>
</comment>
<feature type="domain" description="Response regulatory" evidence="7">
    <location>
        <begin position="5"/>
        <end position="123"/>
    </location>
</feature>
<dbReference type="AlphaFoldDB" id="A0A3N4NKI8"/>
<dbReference type="PROSITE" id="PS50043">
    <property type="entry name" value="HTH_LUXR_2"/>
    <property type="match status" value="1"/>
</dbReference>
<reference evidence="8 9" key="1">
    <citation type="submission" date="2018-11" db="EMBL/GenBank/DDBJ databases">
        <title>Aureibaculum marinum gen. nov., sp. nov., a member of the family Flavobacteriaceae isolated from the Bohai Sea.</title>
        <authorList>
            <person name="Ji X."/>
        </authorList>
    </citation>
    <scope>NUCLEOTIDE SEQUENCE [LARGE SCALE GENOMIC DNA]</scope>
    <source>
        <strain evidence="8 9">BH-SD17</strain>
    </source>
</reference>
<organism evidence="8 9">
    <name type="scientific">Aureibaculum marinum</name>
    <dbReference type="NCBI Taxonomy" id="2487930"/>
    <lineage>
        <taxon>Bacteria</taxon>
        <taxon>Pseudomonadati</taxon>
        <taxon>Bacteroidota</taxon>
        <taxon>Flavobacteriia</taxon>
        <taxon>Flavobacteriales</taxon>
        <taxon>Flavobacteriaceae</taxon>
        <taxon>Aureibaculum</taxon>
    </lineage>
</organism>
<evidence type="ECO:0000256" key="5">
    <source>
        <dbReference type="PROSITE-ProRule" id="PRU00169"/>
    </source>
</evidence>
<keyword evidence="9" id="KW-1185">Reference proteome</keyword>
<dbReference type="Proteomes" id="UP000270856">
    <property type="component" value="Unassembled WGS sequence"/>
</dbReference>
<feature type="modified residue" description="4-aspartylphosphate" evidence="5">
    <location>
        <position position="58"/>
    </location>
</feature>
<evidence type="ECO:0000259" key="7">
    <source>
        <dbReference type="PROSITE" id="PS50110"/>
    </source>
</evidence>
<dbReference type="Gene3D" id="3.40.50.2300">
    <property type="match status" value="1"/>
</dbReference>
<dbReference type="InterPro" id="IPR016032">
    <property type="entry name" value="Sig_transdc_resp-reg_C-effctor"/>
</dbReference>
<dbReference type="GO" id="GO:0006355">
    <property type="term" value="P:regulation of DNA-templated transcription"/>
    <property type="evidence" value="ECO:0007669"/>
    <property type="project" value="InterPro"/>
</dbReference>